<dbReference type="InterPro" id="IPR036396">
    <property type="entry name" value="Cyt_P450_sf"/>
</dbReference>
<dbReference type="Gene3D" id="1.10.630.10">
    <property type="entry name" value="Cytochrome P450"/>
    <property type="match status" value="1"/>
</dbReference>
<keyword evidence="8" id="KW-0408">Iron</keyword>
<dbReference type="Pfam" id="PF00067">
    <property type="entry name" value="p450"/>
    <property type="match status" value="1"/>
</dbReference>
<comment type="subcellular location">
    <subcellularLocation>
        <location evidence="2">Membrane</location>
    </subcellularLocation>
</comment>
<evidence type="ECO:0000256" key="3">
    <source>
        <dbReference type="ARBA" id="ARBA00022617"/>
    </source>
</evidence>
<dbReference type="GO" id="GO:0004497">
    <property type="term" value="F:monooxygenase activity"/>
    <property type="evidence" value="ECO:0007669"/>
    <property type="project" value="InterPro"/>
</dbReference>
<evidence type="ECO:0000256" key="1">
    <source>
        <dbReference type="ARBA" id="ARBA00001971"/>
    </source>
</evidence>
<keyword evidence="3" id="KW-0349">Heme</keyword>
<keyword evidence="7" id="KW-0560">Oxidoreductase</keyword>
<dbReference type="OrthoDB" id="2789670at2759"/>
<dbReference type="Proteomes" id="UP000541444">
    <property type="component" value="Unassembled WGS sequence"/>
</dbReference>
<keyword evidence="5" id="KW-0479">Metal-binding</keyword>
<dbReference type="SUPFAM" id="SSF48264">
    <property type="entry name" value="Cytochrome P450"/>
    <property type="match status" value="1"/>
</dbReference>
<dbReference type="PANTHER" id="PTHR47947:SF26">
    <property type="entry name" value="CYTOCHROME P450"/>
    <property type="match status" value="1"/>
</dbReference>
<dbReference type="GO" id="GO:0016705">
    <property type="term" value="F:oxidoreductase activity, acting on paired donors, with incorporation or reduction of molecular oxygen"/>
    <property type="evidence" value="ECO:0007669"/>
    <property type="project" value="InterPro"/>
</dbReference>
<gene>
    <name evidence="10" type="ORF">GIB67_042322</name>
</gene>
<keyword evidence="11" id="KW-1185">Reference proteome</keyword>
<dbReference type="GO" id="GO:0016020">
    <property type="term" value="C:membrane"/>
    <property type="evidence" value="ECO:0007669"/>
    <property type="project" value="UniProtKB-SubCell"/>
</dbReference>
<evidence type="ECO:0000256" key="7">
    <source>
        <dbReference type="ARBA" id="ARBA00023002"/>
    </source>
</evidence>
<evidence type="ECO:0008006" key="12">
    <source>
        <dbReference type="Google" id="ProtNLM"/>
    </source>
</evidence>
<evidence type="ECO:0000313" key="11">
    <source>
        <dbReference type="Proteomes" id="UP000541444"/>
    </source>
</evidence>
<evidence type="ECO:0000256" key="2">
    <source>
        <dbReference type="ARBA" id="ARBA00004370"/>
    </source>
</evidence>
<dbReference type="InterPro" id="IPR002401">
    <property type="entry name" value="Cyt_P450_E_grp-I"/>
</dbReference>
<evidence type="ECO:0000256" key="9">
    <source>
        <dbReference type="ARBA" id="ARBA00023136"/>
    </source>
</evidence>
<dbReference type="GO" id="GO:0044550">
    <property type="term" value="P:secondary metabolite biosynthetic process"/>
    <property type="evidence" value="ECO:0007669"/>
    <property type="project" value="UniProtKB-ARBA"/>
</dbReference>
<dbReference type="PANTHER" id="PTHR47947">
    <property type="entry name" value="CYTOCHROME P450 82C3-RELATED"/>
    <property type="match status" value="1"/>
</dbReference>
<dbReference type="GO" id="GO:0020037">
    <property type="term" value="F:heme binding"/>
    <property type="evidence" value="ECO:0007669"/>
    <property type="project" value="InterPro"/>
</dbReference>
<comment type="caution">
    <text evidence="10">The sequence shown here is derived from an EMBL/GenBank/DDBJ whole genome shotgun (WGS) entry which is preliminary data.</text>
</comment>
<name>A0A7J7LEC3_9MAGN</name>
<evidence type="ECO:0000256" key="4">
    <source>
        <dbReference type="ARBA" id="ARBA00022692"/>
    </source>
</evidence>
<reference evidence="10 11" key="1">
    <citation type="journal article" date="2020" name="IScience">
        <title>Genome Sequencing of the Endangered Kingdonia uniflora (Circaeasteraceae, Ranunculales) Reveals Potential Mechanisms of Evolutionary Specialization.</title>
        <authorList>
            <person name="Sun Y."/>
            <person name="Deng T."/>
            <person name="Zhang A."/>
            <person name="Moore M.J."/>
            <person name="Landis J.B."/>
            <person name="Lin N."/>
            <person name="Zhang H."/>
            <person name="Zhang X."/>
            <person name="Huang J."/>
            <person name="Zhang X."/>
            <person name="Sun H."/>
            <person name="Wang H."/>
        </authorList>
    </citation>
    <scope>NUCLEOTIDE SEQUENCE [LARGE SCALE GENOMIC DNA]</scope>
    <source>
        <strain evidence="10">TB1705</strain>
        <tissue evidence="10">Leaf</tissue>
    </source>
</reference>
<protein>
    <recommendedName>
        <fullName evidence="12">Cytochrome P450</fullName>
    </recommendedName>
</protein>
<dbReference type="EMBL" id="JACGCM010002347">
    <property type="protein sequence ID" value="KAF6140909.1"/>
    <property type="molecule type" value="Genomic_DNA"/>
</dbReference>
<accession>A0A7J7LEC3</accession>
<comment type="cofactor">
    <cofactor evidence="1">
        <name>heme</name>
        <dbReference type="ChEBI" id="CHEBI:30413"/>
    </cofactor>
</comment>
<organism evidence="10 11">
    <name type="scientific">Kingdonia uniflora</name>
    <dbReference type="NCBI Taxonomy" id="39325"/>
    <lineage>
        <taxon>Eukaryota</taxon>
        <taxon>Viridiplantae</taxon>
        <taxon>Streptophyta</taxon>
        <taxon>Embryophyta</taxon>
        <taxon>Tracheophyta</taxon>
        <taxon>Spermatophyta</taxon>
        <taxon>Magnoliopsida</taxon>
        <taxon>Ranunculales</taxon>
        <taxon>Circaeasteraceae</taxon>
        <taxon>Kingdonia</taxon>
    </lineage>
</organism>
<keyword evidence="9" id="KW-0472">Membrane</keyword>
<proteinExistence type="predicted"/>
<keyword evidence="6" id="KW-1133">Transmembrane helix</keyword>
<dbReference type="InterPro" id="IPR001128">
    <property type="entry name" value="Cyt_P450"/>
</dbReference>
<evidence type="ECO:0000256" key="5">
    <source>
        <dbReference type="ARBA" id="ARBA00022723"/>
    </source>
</evidence>
<sequence length="302" mass="34507">MLWKGISKKNQIKEAPQPPGAWPIIGHLRMFAGLDRPFYRLLADMSDKHGPIFKLRFGMRPTVIVSSWEVAKECFTTNDMALATRPVSAASKYLGYNHAIFALSPYGPYWREIRKIATLELLSNHRLELLKHFRIQEVDRSTKELYKHWVTNKASQQPLTVEMKQWFSDLTYNMVFMMVTGKRYFGTGNAHDEAEARRFQKALVHSVVLSEHSAVGDSFPFLDYVDIGGFKKDMKKTAIDLDSVSSSWVKEHRQKRIGRGASGQGDHDFIDVMITNLEGIDFSDYDPDTIIKSTILVSTPTQ</sequence>
<keyword evidence="4" id="KW-0812">Transmembrane</keyword>
<evidence type="ECO:0000256" key="6">
    <source>
        <dbReference type="ARBA" id="ARBA00022989"/>
    </source>
</evidence>
<evidence type="ECO:0000313" key="10">
    <source>
        <dbReference type="EMBL" id="KAF6140909.1"/>
    </source>
</evidence>
<dbReference type="AlphaFoldDB" id="A0A7J7LEC3"/>
<dbReference type="GO" id="GO:0005506">
    <property type="term" value="F:iron ion binding"/>
    <property type="evidence" value="ECO:0007669"/>
    <property type="project" value="InterPro"/>
</dbReference>
<evidence type="ECO:0000256" key="8">
    <source>
        <dbReference type="ARBA" id="ARBA00023004"/>
    </source>
</evidence>
<dbReference type="PRINTS" id="PR00463">
    <property type="entry name" value="EP450I"/>
</dbReference>
<dbReference type="InterPro" id="IPR050651">
    <property type="entry name" value="Plant_Cytochrome_P450_Monoox"/>
</dbReference>